<accession>A0A849ALS5</accession>
<gene>
    <name evidence="2" type="ORF">HJ588_13660</name>
</gene>
<dbReference type="EMBL" id="JABENB010000002">
    <property type="protein sequence ID" value="NNG40311.1"/>
    <property type="molecule type" value="Genomic_DNA"/>
</dbReference>
<dbReference type="RefSeq" id="WP_171156452.1">
    <property type="nucleotide sequence ID" value="NZ_JABENB010000002.1"/>
</dbReference>
<evidence type="ECO:0000256" key="1">
    <source>
        <dbReference type="SAM" id="SignalP"/>
    </source>
</evidence>
<proteinExistence type="predicted"/>
<feature type="signal peptide" evidence="1">
    <location>
        <begin position="1"/>
        <end position="18"/>
    </location>
</feature>
<dbReference type="Pfam" id="PF12028">
    <property type="entry name" value="DUF3515"/>
    <property type="match status" value="1"/>
</dbReference>
<evidence type="ECO:0000313" key="2">
    <source>
        <dbReference type="EMBL" id="NNG40311.1"/>
    </source>
</evidence>
<evidence type="ECO:0000313" key="3">
    <source>
        <dbReference type="Proteomes" id="UP000557772"/>
    </source>
</evidence>
<keyword evidence="1" id="KW-0732">Signal</keyword>
<dbReference type="Proteomes" id="UP000557772">
    <property type="component" value="Unassembled WGS sequence"/>
</dbReference>
<organism evidence="2 3">
    <name type="scientific">Flexivirga aerilata</name>
    <dbReference type="NCBI Taxonomy" id="1656889"/>
    <lineage>
        <taxon>Bacteria</taxon>
        <taxon>Bacillati</taxon>
        <taxon>Actinomycetota</taxon>
        <taxon>Actinomycetes</taxon>
        <taxon>Micrococcales</taxon>
        <taxon>Dermacoccaceae</taxon>
        <taxon>Flexivirga</taxon>
    </lineage>
</organism>
<name>A0A849ALS5_9MICO</name>
<comment type="caution">
    <text evidence="2">The sequence shown here is derived from an EMBL/GenBank/DDBJ whole genome shotgun (WGS) entry which is preliminary data.</text>
</comment>
<feature type="chain" id="PRO_5038562827" evidence="1">
    <location>
        <begin position="19"/>
        <end position="150"/>
    </location>
</feature>
<dbReference type="InterPro" id="IPR021903">
    <property type="entry name" value="DUF3515"/>
</dbReference>
<protein>
    <submittedName>
        <fullName evidence="2">DUF3515 domain-containing protein</fullName>
    </submittedName>
</protein>
<sequence>MRRAAAATGAVGVTLALAACGGGGEKAVDAAPADQASNPLCTKVSQHWPATVSSEKQRKVTTDSPTVRAWGDPAIIARCGVTSPGPTTDKCVSADNIDWVATPLSDGTRYVTYGRSPAIELLVPTKYGGWPLAAFSGAASQIPQGSHHCS</sequence>
<dbReference type="AlphaFoldDB" id="A0A849ALS5"/>
<dbReference type="PROSITE" id="PS51257">
    <property type="entry name" value="PROKAR_LIPOPROTEIN"/>
    <property type="match status" value="1"/>
</dbReference>
<reference evidence="2 3" key="1">
    <citation type="submission" date="2020-05" db="EMBL/GenBank/DDBJ databases">
        <title>Flexivirga sp. ID2601S isolated from air conditioner.</title>
        <authorList>
            <person name="Kim D.H."/>
        </authorList>
    </citation>
    <scope>NUCLEOTIDE SEQUENCE [LARGE SCALE GENOMIC DNA]</scope>
    <source>
        <strain evidence="2 3">ID2601S</strain>
    </source>
</reference>
<keyword evidence="3" id="KW-1185">Reference proteome</keyword>